<dbReference type="Proteomes" id="UP001569904">
    <property type="component" value="Unassembled WGS sequence"/>
</dbReference>
<keyword evidence="5" id="KW-0029">Amino-acid transport</keyword>
<feature type="region of interest" description="Disordered" evidence="6">
    <location>
        <begin position="223"/>
        <end position="242"/>
    </location>
</feature>
<comment type="caution">
    <text evidence="8">The sequence shown here is derived from an EMBL/GenBank/DDBJ whole genome shotgun (WGS) entry which is preliminary data.</text>
</comment>
<dbReference type="Gene3D" id="3.40.50.300">
    <property type="entry name" value="P-loop containing nucleotide triphosphate hydrolases"/>
    <property type="match status" value="1"/>
</dbReference>
<feature type="domain" description="ABC transporter" evidence="7">
    <location>
        <begin position="3"/>
        <end position="224"/>
    </location>
</feature>
<evidence type="ECO:0000256" key="6">
    <source>
        <dbReference type="SAM" id="MobiDB-lite"/>
    </source>
</evidence>
<dbReference type="EMBL" id="JAXCEH010000003">
    <property type="protein sequence ID" value="MFA1553351.1"/>
    <property type="molecule type" value="Genomic_DNA"/>
</dbReference>
<dbReference type="PANTHER" id="PTHR43820:SF4">
    <property type="entry name" value="HIGH-AFFINITY BRANCHED-CHAIN AMINO ACID TRANSPORT ATP-BINDING PROTEIN LIVF"/>
    <property type="match status" value="1"/>
</dbReference>
<name>A0ABV4QSH5_9ACTN</name>
<dbReference type="InterPro" id="IPR003593">
    <property type="entry name" value="AAA+_ATPase"/>
</dbReference>
<dbReference type="SMART" id="SM00382">
    <property type="entry name" value="AAA"/>
    <property type="match status" value="1"/>
</dbReference>
<dbReference type="Pfam" id="PF00005">
    <property type="entry name" value="ABC_tran"/>
    <property type="match status" value="1"/>
</dbReference>
<organism evidence="8 9">
    <name type="scientific">Actinomadura chokoriensis</name>
    <dbReference type="NCBI Taxonomy" id="454156"/>
    <lineage>
        <taxon>Bacteria</taxon>
        <taxon>Bacillati</taxon>
        <taxon>Actinomycetota</taxon>
        <taxon>Actinomycetes</taxon>
        <taxon>Streptosporangiales</taxon>
        <taxon>Thermomonosporaceae</taxon>
        <taxon>Actinomadura</taxon>
    </lineage>
</organism>
<reference evidence="8 9" key="1">
    <citation type="submission" date="2023-11" db="EMBL/GenBank/DDBJ databases">
        <title>Actinomadura monticuli sp. nov., isolated from volcanic ash.</title>
        <authorList>
            <person name="Lee S.D."/>
            <person name="Yang H."/>
            <person name="Kim I.S."/>
        </authorList>
    </citation>
    <scope>NUCLEOTIDE SEQUENCE [LARGE SCALE GENOMIC DNA]</scope>
    <source>
        <strain evidence="8 9">DSM 45346</strain>
    </source>
</reference>
<dbReference type="InterPro" id="IPR017871">
    <property type="entry name" value="ABC_transporter-like_CS"/>
</dbReference>
<keyword evidence="4 8" id="KW-0067">ATP-binding</keyword>
<sequence>MLLSVEGLSAGYSGADVIRSLDLRIDEGEVVALLGPNGAGKTTTLLALAGVLAPTSGTVRYRGAPLRGALHRRSRRGVSYISEQGSIFSRLTTLANLKLGAGRVEDALALFPELEPLLKRRAGLLSGGEQRMLALGRSLAAKPDLLLVDELSLGLAPLIVTRLLDALRAAADTGTAVLIVEQHASQVLSVSDRGHVLRRGRLAMSGTGAELLASSGELQAAYLSAGPAEEATEETAGRPTEK</sequence>
<dbReference type="InterPro" id="IPR052156">
    <property type="entry name" value="BCAA_Transport_ATP-bd_LivF"/>
</dbReference>
<dbReference type="PROSITE" id="PS50893">
    <property type="entry name" value="ABC_TRANSPORTER_2"/>
    <property type="match status" value="1"/>
</dbReference>
<dbReference type="InterPro" id="IPR027417">
    <property type="entry name" value="P-loop_NTPase"/>
</dbReference>
<accession>A0ABV4QSH5</accession>
<evidence type="ECO:0000256" key="4">
    <source>
        <dbReference type="ARBA" id="ARBA00022840"/>
    </source>
</evidence>
<comment type="similarity">
    <text evidence="1">Belongs to the ABC transporter superfamily.</text>
</comment>
<keyword evidence="3" id="KW-0547">Nucleotide-binding</keyword>
<evidence type="ECO:0000256" key="2">
    <source>
        <dbReference type="ARBA" id="ARBA00022448"/>
    </source>
</evidence>
<dbReference type="PROSITE" id="PS00211">
    <property type="entry name" value="ABC_TRANSPORTER_1"/>
    <property type="match status" value="1"/>
</dbReference>
<evidence type="ECO:0000313" key="8">
    <source>
        <dbReference type="EMBL" id="MFA1553351.1"/>
    </source>
</evidence>
<dbReference type="CDD" id="cd03224">
    <property type="entry name" value="ABC_TM1139_LivF_branched"/>
    <property type="match status" value="1"/>
</dbReference>
<evidence type="ECO:0000256" key="5">
    <source>
        <dbReference type="ARBA" id="ARBA00022970"/>
    </source>
</evidence>
<gene>
    <name evidence="8" type="ORF">SM436_06570</name>
</gene>
<protein>
    <submittedName>
        <fullName evidence="8">ABC transporter ATP-binding protein</fullName>
    </submittedName>
</protein>
<evidence type="ECO:0000256" key="1">
    <source>
        <dbReference type="ARBA" id="ARBA00005417"/>
    </source>
</evidence>
<dbReference type="PANTHER" id="PTHR43820">
    <property type="entry name" value="HIGH-AFFINITY BRANCHED-CHAIN AMINO ACID TRANSPORT ATP-BINDING PROTEIN LIVF"/>
    <property type="match status" value="1"/>
</dbReference>
<keyword evidence="9" id="KW-1185">Reference proteome</keyword>
<evidence type="ECO:0000259" key="7">
    <source>
        <dbReference type="PROSITE" id="PS50893"/>
    </source>
</evidence>
<dbReference type="InterPro" id="IPR003439">
    <property type="entry name" value="ABC_transporter-like_ATP-bd"/>
</dbReference>
<dbReference type="GO" id="GO:0005524">
    <property type="term" value="F:ATP binding"/>
    <property type="evidence" value="ECO:0007669"/>
    <property type="project" value="UniProtKB-KW"/>
</dbReference>
<evidence type="ECO:0000313" key="9">
    <source>
        <dbReference type="Proteomes" id="UP001569904"/>
    </source>
</evidence>
<dbReference type="RefSeq" id="WP_371940124.1">
    <property type="nucleotide sequence ID" value="NZ_JAXCEH010000003.1"/>
</dbReference>
<evidence type="ECO:0000256" key="3">
    <source>
        <dbReference type="ARBA" id="ARBA00022741"/>
    </source>
</evidence>
<keyword evidence="2" id="KW-0813">Transport</keyword>
<proteinExistence type="inferred from homology"/>
<dbReference type="SUPFAM" id="SSF52540">
    <property type="entry name" value="P-loop containing nucleoside triphosphate hydrolases"/>
    <property type="match status" value="1"/>
</dbReference>